<feature type="chain" id="PRO_5034938205" evidence="2">
    <location>
        <begin position="26"/>
        <end position="329"/>
    </location>
</feature>
<organism evidence="3 4">
    <name type="scientific">Ajellomyces capsulatus</name>
    <name type="common">Darling's disease fungus</name>
    <name type="synonym">Histoplasma capsulatum</name>
    <dbReference type="NCBI Taxonomy" id="5037"/>
    <lineage>
        <taxon>Eukaryota</taxon>
        <taxon>Fungi</taxon>
        <taxon>Dikarya</taxon>
        <taxon>Ascomycota</taxon>
        <taxon>Pezizomycotina</taxon>
        <taxon>Eurotiomycetes</taxon>
        <taxon>Eurotiomycetidae</taxon>
        <taxon>Onygenales</taxon>
        <taxon>Ajellomycetaceae</taxon>
        <taxon>Histoplasma</taxon>
    </lineage>
</organism>
<dbReference type="VEuPathDB" id="FungiDB:I7I52_12404"/>
<keyword evidence="1" id="KW-1133">Transmembrane helix</keyword>
<dbReference type="AlphaFoldDB" id="A0A8H7YC93"/>
<evidence type="ECO:0000313" key="3">
    <source>
        <dbReference type="EMBL" id="KAG5288802.1"/>
    </source>
</evidence>
<feature type="transmembrane region" description="Helical" evidence="1">
    <location>
        <begin position="308"/>
        <end position="328"/>
    </location>
</feature>
<dbReference type="Proteomes" id="UP000670092">
    <property type="component" value="Unassembled WGS sequence"/>
</dbReference>
<name>A0A8H7YC93_AJECA</name>
<protein>
    <submittedName>
        <fullName evidence="3">Uncharacterized protein</fullName>
    </submittedName>
</protein>
<evidence type="ECO:0000256" key="1">
    <source>
        <dbReference type="SAM" id="Phobius"/>
    </source>
</evidence>
<keyword evidence="1" id="KW-0812">Transmembrane</keyword>
<comment type="caution">
    <text evidence="3">The sequence shown here is derived from an EMBL/GenBank/DDBJ whole genome shotgun (WGS) entry which is preliminary data.</text>
</comment>
<dbReference type="EMBL" id="JAEVHI010000006">
    <property type="protein sequence ID" value="KAG5288802.1"/>
    <property type="molecule type" value="Genomic_DNA"/>
</dbReference>
<evidence type="ECO:0000256" key="2">
    <source>
        <dbReference type="SAM" id="SignalP"/>
    </source>
</evidence>
<keyword evidence="1" id="KW-0472">Membrane</keyword>
<accession>A0A8H7YC93</accession>
<gene>
    <name evidence="3" type="ORF">I7I52_12404</name>
</gene>
<reference evidence="3 4" key="1">
    <citation type="submission" date="2021-01" db="EMBL/GenBank/DDBJ databases">
        <title>Chromosome-level genome assembly of a human fungal pathogen reveals clustering of transcriptionally co-regulated genes.</title>
        <authorList>
            <person name="Voorhies M."/>
            <person name="Cohen S."/>
            <person name="Shea T.P."/>
            <person name="Petrus S."/>
            <person name="Munoz J.F."/>
            <person name="Poplawski S."/>
            <person name="Goldman W.E."/>
            <person name="Michael T."/>
            <person name="Cuomo C.A."/>
            <person name="Sil A."/>
            <person name="Beyhan S."/>
        </authorList>
    </citation>
    <scope>NUCLEOTIDE SEQUENCE [LARGE SCALE GENOMIC DNA]</scope>
    <source>
        <strain evidence="3 4">G184AR</strain>
    </source>
</reference>
<evidence type="ECO:0000313" key="4">
    <source>
        <dbReference type="Proteomes" id="UP000670092"/>
    </source>
</evidence>
<keyword evidence="2" id="KW-0732">Signal</keyword>
<proteinExistence type="predicted"/>
<sequence>MKLPSSTTLLLPFLSTSYLVTHATAKKDDPVFTNIHTGCCPPGSEYSKAASHPNATGVFSFEGMHLDDRALLRRKNSHGTSTETPKNWTWTTNVTEVQFGSGDGSLHATNQVFTLDIPLDVDIYGPTHQRNVCVLLLKMVTVNQNDPGDCRNIFPRAEIEKMKELFARKVEDMNQGNYRSSPCGGLPGTSWQDIISYFQRKDESLLTRNTTVAAQYYSATTKEHSPTDYSAYDAALTRTQPIFMMGYSVDPKVLVGPVIMKRQLTEMRLLCVRVREVLEGSRGSKTSASNSLRNNWWLMMMTMEEMNAVGIAMWLGLLGGWFVFFEGFR</sequence>
<dbReference type="OrthoDB" id="4177125at2759"/>
<feature type="signal peptide" evidence="2">
    <location>
        <begin position="1"/>
        <end position="25"/>
    </location>
</feature>